<protein>
    <submittedName>
        <fullName evidence="2">ATPase</fullName>
    </submittedName>
</protein>
<dbReference type="AlphaFoldDB" id="A0A225DV84"/>
<name>A0A225DV84_9BACT</name>
<gene>
    <name evidence="2" type="ORF">FRUB_01593</name>
</gene>
<dbReference type="PANTHER" id="PTHR43581:SF2">
    <property type="entry name" value="EXCINUCLEASE ATPASE SUBUNIT"/>
    <property type="match status" value="1"/>
</dbReference>
<sequence>MKLAKVRIENFRQLGSAAEPFELDFTDALGRVRDFTLLVGPNGCGKTTILDAIAAAIGPTLEMPTLRPGFKRSPRTIVPRGAPHAKVTCWLRFDQTEIDTTREVYRLAELNDPVPDAQEVTLTWTYPDPRQKSDYGFTQCEPPTSWTLLKARIRIAHLLATGRVEWDWFNRAGGVFTFDQERTGLGKTISRQIWNIIHGTAESAKQKSSRRTTDPRTILIALALQALVPLAGDGPRLPGQFDQIRKRYAHVCSPRRIVGAVRDELGEFDIFFDDGQHEYSYAGLSSGEKMALLLLIRFVSEHMHRSLILIDELELNEHPLWQRRLLHMIPQMGDGNQIIATTHSPYLRDAVPPDSVCDLGDLGDGAKVGGE</sequence>
<evidence type="ECO:0000259" key="1">
    <source>
        <dbReference type="SMART" id="SM00382"/>
    </source>
</evidence>
<accession>A0A225DV84</accession>
<dbReference type="InterPro" id="IPR003959">
    <property type="entry name" value="ATPase_AAA_core"/>
</dbReference>
<dbReference type="GO" id="GO:0006302">
    <property type="term" value="P:double-strand break repair"/>
    <property type="evidence" value="ECO:0007669"/>
    <property type="project" value="InterPro"/>
</dbReference>
<dbReference type="SUPFAM" id="SSF52540">
    <property type="entry name" value="P-loop containing nucleoside triphosphate hydrolases"/>
    <property type="match status" value="1"/>
</dbReference>
<dbReference type="GO" id="GO:0016887">
    <property type="term" value="F:ATP hydrolysis activity"/>
    <property type="evidence" value="ECO:0007669"/>
    <property type="project" value="InterPro"/>
</dbReference>
<organism evidence="2 3">
    <name type="scientific">Fimbriiglobus ruber</name>
    <dbReference type="NCBI Taxonomy" id="1908690"/>
    <lineage>
        <taxon>Bacteria</taxon>
        <taxon>Pseudomonadati</taxon>
        <taxon>Planctomycetota</taxon>
        <taxon>Planctomycetia</taxon>
        <taxon>Gemmatales</taxon>
        <taxon>Gemmataceae</taxon>
        <taxon>Fimbriiglobus</taxon>
    </lineage>
</organism>
<feature type="domain" description="AAA+ ATPase" evidence="1">
    <location>
        <begin position="32"/>
        <end position="363"/>
    </location>
</feature>
<dbReference type="GO" id="GO:0005524">
    <property type="term" value="F:ATP binding"/>
    <property type="evidence" value="ECO:0007669"/>
    <property type="project" value="InterPro"/>
</dbReference>
<dbReference type="InterPro" id="IPR038729">
    <property type="entry name" value="Rad50/SbcC_AAA"/>
</dbReference>
<dbReference type="Gene3D" id="3.40.50.300">
    <property type="entry name" value="P-loop containing nucleotide triphosphate hydrolases"/>
    <property type="match status" value="2"/>
</dbReference>
<evidence type="ECO:0000313" key="2">
    <source>
        <dbReference type="EMBL" id="OWK45262.1"/>
    </source>
</evidence>
<reference evidence="3" key="1">
    <citation type="submission" date="2017-06" db="EMBL/GenBank/DDBJ databases">
        <title>Genome analysis of Fimbriiglobus ruber SP5, the first member of the order Planctomycetales with confirmed chitinolytic capability.</title>
        <authorList>
            <person name="Ravin N.V."/>
            <person name="Rakitin A.L."/>
            <person name="Ivanova A.A."/>
            <person name="Beletsky A.V."/>
            <person name="Kulichevskaya I.S."/>
            <person name="Mardanov A.V."/>
            <person name="Dedysh S.N."/>
        </authorList>
    </citation>
    <scope>NUCLEOTIDE SEQUENCE [LARGE SCALE GENOMIC DNA]</scope>
    <source>
        <strain evidence="3">SP5</strain>
    </source>
</reference>
<dbReference type="InterPro" id="IPR051396">
    <property type="entry name" value="Bact_Antivir_Def_Nuclease"/>
</dbReference>
<dbReference type="Pfam" id="PF13476">
    <property type="entry name" value="AAA_23"/>
    <property type="match status" value="1"/>
</dbReference>
<dbReference type="Pfam" id="PF13304">
    <property type="entry name" value="AAA_21"/>
    <property type="match status" value="1"/>
</dbReference>
<dbReference type="EMBL" id="NIDE01000002">
    <property type="protein sequence ID" value="OWK45262.1"/>
    <property type="molecule type" value="Genomic_DNA"/>
</dbReference>
<proteinExistence type="predicted"/>
<dbReference type="InterPro" id="IPR027417">
    <property type="entry name" value="P-loop_NTPase"/>
</dbReference>
<dbReference type="OrthoDB" id="495836at2"/>
<dbReference type="SMART" id="SM00382">
    <property type="entry name" value="AAA"/>
    <property type="match status" value="1"/>
</dbReference>
<dbReference type="Proteomes" id="UP000214646">
    <property type="component" value="Unassembled WGS sequence"/>
</dbReference>
<keyword evidence="3" id="KW-1185">Reference proteome</keyword>
<dbReference type="RefSeq" id="WP_161967254.1">
    <property type="nucleotide sequence ID" value="NZ_NIDE01000002.1"/>
</dbReference>
<evidence type="ECO:0000313" key="3">
    <source>
        <dbReference type="Proteomes" id="UP000214646"/>
    </source>
</evidence>
<dbReference type="PANTHER" id="PTHR43581">
    <property type="entry name" value="ATP/GTP PHOSPHATASE"/>
    <property type="match status" value="1"/>
</dbReference>
<comment type="caution">
    <text evidence="2">The sequence shown here is derived from an EMBL/GenBank/DDBJ whole genome shotgun (WGS) entry which is preliminary data.</text>
</comment>
<dbReference type="InterPro" id="IPR003593">
    <property type="entry name" value="AAA+_ATPase"/>
</dbReference>